<dbReference type="GeneID" id="23614923"/>
<evidence type="ECO:0000259" key="2">
    <source>
        <dbReference type="Pfam" id="PF03457"/>
    </source>
</evidence>
<dbReference type="PANTHER" id="PTHR33418:SF1">
    <property type="entry name" value="HELICASE-ASSOCIATED DOMAIN-CONTAINING PROTEIN"/>
    <property type="match status" value="1"/>
</dbReference>
<feature type="region of interest" description="Disordered" evidence="1">
    <location>
        <begin position="1"/>
        <end position="28"/>
    </location>
</feature>
<dbReference type="RefSeq" id="XP_011401747.1">
    <property type="nucleotide sequence ID" value="XM_011403445.1"/>
</dbReference>
<dbReference type="InterPro" id="IPR005114">
    <property type="entry name" value="Helicase_assoc"/>
</dbReference>
<sequence length="651" mass="72715">MHQPASRPWDGRPALPASKPVVKKEDASRSDQTELVVCLERRGEGWGEEILPHLHVERRPVSPAAKHWPVQSKEEDTPGALEESLLSFGVPLAEVTRCVRVAVAWRVTPNGRPLVDRRRYSRLRRNVQIVSDYLQSSCHIAPGPEGVGAVFSRFPLVMLCKPTTGDRWDRRAVELAAFIYTHGHCQVPLRYEASPDLGPWVRRQRLLRCTNQLSHDRLLLLQSLGFEFGEVAQLTEEWEVHFDQLFELILWHRGQQRPFPWLGLGWSCFGGSQGLELARWLILQREYHRRRILPQSALQRFEILNIQWHPTSTSHPDYVWLSKFGQLLYHIEHQRMSQARRLAASDAVLDPGLGFWLSRQRWLWARGRLDRARAELLHVSGVDLDVGGAMSSRDWQQAAVDAAAFLGTADIALPGGAERWASVASPGLRQEGKEGPLAGPSQAWTGSTRAAPGAGRSAQGGSRRMAVVRWARSVLAAYREGVLSPAQRRFLAFLDLSWVLEAGEARAEGEAEDAALQAWRGRLAAAARGLTPSREARLWLRRQRALGTLGLLPPAQAALLRGLGVGEGEGRSAEDLEWDAMLSRWLVLSSWTTPLRASELPSVDPQLAAWVDLQVHPDTQLPKEKLAQLEAIGLGRGCRPAAARRPLKQLA</sequence>
<keyword evidence="4" id="KW-1185">Reference proteome</keyword>
<feature type="domain" description="Helicase-associated" evidence="2">
    <location>
        <begin position="166"/>
        <end position="226"/>
    </location>
</feature>
<name>A0A087SSJ8_AUXPR</name>
<dbReference type="PANTHER" id="PTHR33418">
    <property type="entry name" value="HELICASE-ASSOCIATED"/>
    <property type="match status" value="1"/>
</dbReference>
<dbReference type="eggNOG" id="ENOG502SUB6">
    <property type="taxonomic scope" value="Eukaryota"/>
</dbReference>
<evidence type="ECO:0000313" key="4">
    <source>
        <dbReference type="Proteomes" id="UP000028924"/>
    </source>
</evidence>
<dbReference type="Proteomes" id="UP000028924">
    <property type="component" value="Unassembled WGS sequence"/>
</dbReference>
<dbReference type="EMBL" id="KL662180">
    <property type="protein sequence ID" value="KFM28702.1"/>
    <property type="molecule type" value="Genomic_DNA"/>
</dbReference>
<dbReference type="Pfam" id="PF03457">
    <property type="entry name" value="HA"/>
    <property type="match status" value="1"/>
</dbReference>
<reference evidence="3 4" key="1">
    <citation type="journal article" date="2014" name="BMC Genomics">
        <title>Oil accumulation mechanisms of the oleaginous microalga Chlorella protothecoides revealed through its genome, transcriptomes, and proteomes.</title>
        <authorList>
            <person name="Gao C."/>
            <person name="Wang Y."/>
            <person name="Shen Y."/>
            <person name="Yan D."/>
            <person name="He X."/>
            <person name="Dai J."/>
            <person name="Wu Q."/>
        </authorList>
    </citation>
    <scope>NUCLEOTIDE SEQUENCE [LARGE SCALE GENOMIC DNA]</scope>
    <source>
        <strain evidence="3 4">0710</strain>
    </source>
</reference>
<organism evidence="3 4">
    <name type="scientific">Auxenochlorella protothecoides</name>
    <name type="common">Green microalga</name>
    <name type="synonym">Chlorella protothecoides</name>
    <dbReference type="NCBI Taxonomy" id="3075"/>
    <lineage>
        <taxon>Eukaryota</taxon>
        <taxon>Viridiplantae</taxon>
        <taxon>Chlorophyta</taxon>
        <taxon>core chlorophytes</taxon>
        <taxon>Trebouxiophyceae</taxon>
        <taxon>Chlorellales</taxon>
        <taxon>Chlorellaceae</taxon>
        <taxon>Auxenochlorella</taxon>
    </lineage>
</organism>
<proteinExistence type="predicted"/>
<feature type="compositionally biased region" description="Low complexity" evidence="1">
    <location>
        <begin position="449"/>
        <end position="460"/>
    </location>
</feature>
<gene>
    <name evidence="3" type="ORF">F751_3532</name>
</gene>
<evidence type="ECO:0000256" key="1">
    <source>
        <dbReference type="SAM" id="MobiDB-lite"/>
    </source>
</evidence>
<accession>A0A087SSJ8</accession>
<dbReference type="KEGG" id="apro:F751_3532"/>
<dbReference type="OrthoDB" id="513765at2759"/>
<feature type="region of interest" description="Disordered" evidence="1">
    <location>
        <begin position="425"/>
        <end position="460"/>
    </location>
</feature>
<protein>
    <recommendedName>
        <fullName evidence="2">Helicase-associated domain-containing protein</fullName>
    </recommendedName>
</protein>
<dbReference type="Gene3D" id="6.10.140.530">
    <property type="match status" value="1"/>
</dbReference>
<evidence type="ECO:0000313" key="3">
    <source>
        <dbReference type="EMBL" id="KFM28702.1"/>
    </source>
</evidence>
<dbReference type="AlphaFoldDB" id="A0A087SSJ8"/>